<feature type="domain" description="SPOR" evidence="1">
    <location>
        <begin position="65"/>
        <end position="144"/>
    </location>
</feature>
<evidence type="ECO:0000313" key="2">
    <source>
        <dbReference type="EMBL" id="BAU49922.1"/>
    </source>
</evidence>
<dbReference type="InterPro" id="IPR036680">
    <property type="entry name" value="SPOR-like_sf"/>
</dbReference>
<dbReference type="PROSITE" id="PS51724">
    <property type="entry name" value="SPOR"/>
    <property type="match status" value="1"/>
</dbReference>
<dbReference type="AlphaFoldDB" id="A0A1C7AF82"/>
<dbReference type="EMBL" id="AP014936">
    <property type="protein sequence ID" value="BAU49922.1"/>
    <property type="molecule type" value="Genomic_DNA"/>
</dbReference>
<dbReference type="InterPro" id="IPR007730">
    <property type="entry name" value="SPOR-like_dom"/>
</dbReference>
<evidence type="ECO:0000259" key="1">
    <source>
        <dbReference type="PROSITE" id="PS51724"/>
    </source>
</evidence>
<name>A0A1C7AF82_9GAMM</name>
<dbReference type="OrthoDB" id="6193567at2"/>
<protein>
    <recommendedName>
        <fullName evidence="1">SPOR domain-containing protein</fullName>
    </recommendedName>
</protein>
<dbReference type="RefSeq" id="WP_096462271.1">
    <property type="nucleotide sequence ID" value="NZ_AP014936.1"/>
</dbReference>
<organism evidence="2 3">
    <name type="scientific">Sulfurifustis variabilis</name>
    <dbReference type="NCBI Taxonomy" id="1675686"/>
    <lineage>
        <taxon>Bacteria</taxon>
        <taxon>Pseudomonadati</taxon>
        <taxon>Pseudomonadota</taxon>
        <taxon>Gammaproteobacteria</taxon>
        <taxon>Acidiferrobacterales</taxon>
        <taxon>Acidiferrobacteraceae</taxon>
        <taxon>Sulfurifustis</taxon>
    </lineage>
</organism>
<dbReference type="Gene3D" id="3.30.70.1070">
    <property type="entry name" value="Sporulation related repeat"/>
    <property type="match status" value="1"/>
</dbReference>
<keyword evidence="3" id="KW-1185">Reference proteome</keyword>
<evidence type="ECO:0000313" key="3">
    <source>
        <dbReference type="Proteomes" id="UP000218899"/>
    </source>
</evidence>
<dbReference type="SUPFAM" id="SSF110997">
    <property type="entry name" value="Sporulation related repeat"/>
    <property type="match status" value="1"/>
</dbReference>
<reference evidence="2 3" key="1">
    <citation type="submission" date="2015-08" db="EMBL/GenBank/DDBJ databases">
        <title>Complete genome sequence of Sulfurifustis variabilis.</title>
        <authorList>
            <person name="Miura A."/>
            <person name="Kojima H."/>
            <person name="Fukui M."/>
        </authorList>
    </citation>
    <scope>NUCLEOTIDE SEQUENCE [LARGE SCALE GENOMIC DNA]</scope>
    <source>
        <strain evidence="3">skN76</strain>
    </source>
</reference>
<sequence length="240" mass="26320">MRLFFGLLLVANLGLYMWGSWYKEPLVSYDFPRPRADVSPEKLKRLSEPGTALRARSQSRPAVAASAPAGPCYRLGPFTSLQEARGAGTRIESWGLHVEQVTEFESRGRAYQVYLPPLASREAADAKRRQLTRLGFKDHALIQEEGMENAVSVGLFTVEANARQRQRQLRAKGLDASIQPVPSLRHVYWLALPDPARDGRIGGVALTRFAEEEWAAGVSLRSAACPPAPPTDGGAQMPPG</sequence>
<accession>A0A1C7AF82</accession>
<gene>
    <name evidence="2" type="ORF">SVA_3380</name>
</gene>
<dbReference type="Pfam" id="PF05036">
    <property type="entry name" value="SPOR"/>
    <property type="match status" value="1"/>
</dbReference>
<dbReference type="Proteomes" id="UP000218899">
    <property type="component" value="Chromosome"/>
</dbReference>
<dbReference type="GO" id="GO:0042834">
    <property type="term" value="F:peptidoglycan binding"/>
    <property type="evidence" value="ECO:0007669"/>
    <property type="project" value="InterPro"/>
</dbReference>
<proteinExistence type="predicted"/>
<dbReference type="KEGG" id="sva:SVA_3380"/>